<name>A0A511D9F2_9PSEU</name>
<reference evidence="7 8" key="1">
    <citation type="submission" date="2019-07" db="EMBL/GenBank/DDBJ databases">
        <title>Whole genome shotgun sequence of Pseudonocardia sulfidoxydans NBRC 16205.</title>
        <authorList>
            <person name="Hosoyama A."/>
            <person name="Uohara A."/>
            <person name="Ohji S."/>
            <person name="Ichikawa N."/>
        </authorList>
    </citation>
    <scope>NUCLEOTIDE SEQUENCE [LARGE SCALE GENOMIC DNA]</scope>
    <source>
        <strain evidence="7 8">NBRC 16205</strain>
    </source>
</reference>
<comment type="similarity">
    <text evidence="1">Belongs to the ABC transporter superfamily.</text>
</comment>
<keyword evidence="2" id="KW-0813">Transport</keyword>
<keyword evidence="3" id="KW-0547">Nucleotide-binding</keyword>
<dbReference type="Proteomes" id="UP000321685">
    <property type="component" value="Unassembled WGS sequence"/>
</dbReference>
<feature type="domain" description="ABC transporter" evidence="6">
    <location>
        <begin position="20"/>
        <end position="248"/>
    </location>
</feature>
<dbReference type="PROSITE" id="PS00211">
    <property type="entry name" value="ABC_TRANSPORTER_1"/>
    <property type="match status" value="1"/>
</dbReference>
<dbReference type="EMBL" id="BJVJ01000001">
    <property type="protein sequence ID" value="GEL21227.1"/>
    <property type="molecule type" value="Genomic_DNA"/>
</dbReference>
<organism evidence="7 8">
    <name type="scientific">Pseudonocardia sulfidoxydans NBRC 16205</name>
    <dbReference type="NCBI Taxonomy" id="1223511"/>
    <lineage>
        <taxon>Bacteria</taxon>
        <taxon>Bacillati</taxon>
        <taxon>Actinomycetota</taxon>
        <taxon>Actinomycetes</taxon>
        <taxon>Pseudonocardiales</taxon>
        <taxon>Pseudonocardiaceae</taxon>
        <taxon>Pseudonocardia</taxon>
    </lineage>
</organism>
<dbReference type="Pfam" id="PF00005">
    <property type="entry name" value="ABC_tran"/>
    <property type="match status" value="1"/>
</dbReference>
<evidence type="ECO:0000259" key="6">
    <source>
        <dbReference type="PROSITE" id="PS50893"/>
    </source>
</evidence>
<evidence type="ECO:0000313" key="8">
    <source>
        <dbReference type="Proteomes" id="UP000321685"/>
    </source>
</evidence>
<dbReference type="InterPro" id="IPR003593">
    <property type="entry name" value="AAA+_ATPase"/>
</dbReference>
<dbReference type="PROSITE" id="PS50893">
    <property type="entry name" value="ABC_TRANSPORTER_2"/>
    <property type="match status" value="1"/>
</dbReference>
<gene>
    <name evidence="7" type="ORF">PSU4_01810</name>
</gene>
<dbReference type="InterPro" id="IPR027417">
    <property type="entry name" value="P-loop_NTPase"/>
</dbReference>
<accession>A0A511D9F2</accession>
<comment type="caution">
    <text evidence="7">The sequence shown here is derived from an EMBL/GenBank/DDBJ whole genome shotgun (WGS) entry which is preliminary data.</text>
</comment>
<evidence type="ECO:0000256" key="2">
    <source>
        <dbReference type="ARBA" id="ARBA00022448"/>
    </source>
</evidence>
<dbReference type="GO" id="GO:0016887">
    <property type="term" value="F:ATP hydrolysis activity"/>
    <property type="evidence" value="ECO:0007669"/>
    <property type="project" value="InterPro"/>
</dbReference>
<dbReference type="PANTHER" id="PTHR43820">
    <property type="entry name" value="HIGH-AFFINITY BRANCHED-CHAIN AMINO ACID TRANSPORT ATP-BINDING PROTEIN LIVF"/>
    <property type="match status" value="1"/>
</dbReference>
<keyword evidence="5" id="KW-0029">Amino-acid transport</keyword>
<protein>
    <recommendedName>
        <fullName evidence="6">ABC transporter domain-containing protein</fullName>
    </recommendedName>
</protein>
<dbReference type="RefSeq" id="WP_147101681.1">
    <property type="nucleotide sequence ID" value="NZ_BJVJ01000001.1"/>
</dbReference>
<dbReference type="Gene3D" id="3.40.50.300">
    <property type="entry name" value="P-loop containing nucleotide triphosphate hydrolases"/>
    <property type="match status" value="1"/>
</dbReference>
<proteinExistence type="inferred from homology"/>
<dbReference type="OrthoDB" id="3463137at2"/>
<evidence type="ECO:0000256" key="4">
    <source>
        <dbReference type="ARBA" id="ARBA00022840"/>
    </source>
</evidence>
<dbReference type="InterPro" id="IPR003439">
    <property type="entry name" value="ABC_transporter-like_ATP-bd"/>
</dbReference>
<dbReference type="GO" id="GO:0005524">
    <property type="term" value="F:ATP binding"/>
    <property type="evidence" value="ECO:0007669"/>
    <property type="project" value="UniProtKB-KW"/>
</dbReference>
<evidence type="ECO:0000256" key="3">
    <source>
        <dbReference type="ARBA" id="ARBA00022741"/>
    </source>
</evidence>
<dbReference type="AlphaFoldDB" id="A0A511D9F2"/>
<evidence type="ECO:0000256" key="1">
    <source>
        <dbReference type="ARBA" id="ARBA00005417"/>
    </source>
</evidence>
<keyword evidence="4" id="KW-0067">ATP-binding</keyword>
<dbReference type="PANTHER" id="PTHR43820:SF4">
    <property type="entry name" value="HIGH-AFFINITY BRANCHED-CHAIN AMINO ACID TRANSPORT ATP-BINDING PROTEIN LIVF"/>
    <property type="match status" value="1"/>
</dbReference>
<sequence length="248" mass="25336">MSSADDRAATIAPVGGATVFSVDGLRVVYGKATAVRDVSLELTGGAVTALVGPNGAGKSSALLAMYGSVPATGRVLLDGRPVDGAPVRARARAGLALVPQGRQLFPRLTVRENLQIMADLLGVGPERVDAEIERFPILATRSRALAGVLSGGEQQMLAVARALLGRPRVLLLDELVTGLAPVVVNSLLETMVDLTREGVAVLLAMPSLGAAGPVVDRGYVLVRGELAAADVRGGAALDDAYRAALGMG</sequence>
<keyword evidence="8" id="KW-1185">Reference proteome</keyword>
<dbReference type="SMART" id="SM00382">
    <property type="entry name" value="AAA"/>
    <property type="match status" value="1"/>
</dbReference>
<evidence type="ECO:0000313" key="7">
    <source>
        <dbReference type="EMBL" id="GEL21227.1"/>
    </source>
</evidence>
<dbReference type="InterPro" id="IPR017871">
    <property type="entry name" value="ABC_transporter-like_CS"/>
</dbReference>
<dbReference type="SUPFAM" id="SSF52540">
    <property type="entry name" value="P-loop containing nucleoside triphosphate hydrolases"/>
    <property type="match status" value="1"/>
</dbReference>
<dbReference type="GO" id="GO:0015807">
    <property type="term" value="P:L-amino acid transport"/>
    <property type="evidence" value="ECO:0007669"/>
    <property type="project" value="TreeGrafter"/>
</dbReference>
<dbReference type="GO" id="GO:0015658">
    <property type="term" value="F:branched-chain amino acid transmembrane transporter activity"/>
    <property type="evidence" value="ECO:0007669"/>
    <property type="project" value="TreeGrafter"/>
</dbReference>
<evidence type="ECO:0000256" key="5">
    <source>
        <dbReference type="ARBA" id="ARBA00022970"/>
    </source>
</evidence>
<dbReference type="InterPro" id="IPR052156">
    <property type="entry name" value="BCAA_Transport_ATP-bd_LivF"/>
</dbReference>